<evidence type="ECO:0000313" key="4">
    <source>
        <dbReference type="Proteomes" id="UP001597059"/>
    </source>
</evidence>
<keyword evidence="1" id="KW-0378">Hydrolase</keyword>
<organism evidence="3 4">
    <name type="scientific">Rhodanobacter aciditrophus</name>
    <dbReference type="NCBI Taxonomy" id="1623218"/>
    <lineage>
        <taxon>Bacteria</taxon>
        <taxon>Pseudomonadati</taxon>
        <taxon>Pseudomonadota</taxon>
        <taxon>Gammaproteobacteria</taxon>
        <taxon>Lysobacterales</taxon>
        <taxon>Rhodanobacteraceae</taxon>
        <taxon>Rhodanobacter</taxon>
    </lineage>
</organism>
<evidence type="ECO:0000259" key="2">
    <source>
        <dbReference type="Pfam" id="PF00857"/>
    </source>
</evidence>
<keyword evidence="4" id="KW-1185">Reference proteome</keyword>
<reference evidence="4" key="1">
    <citation type="journal article" date="2019" name="Int. J. Syst. Evol. Microbiol.">
        <title>The Global Catalogue of Microorganisms (GCM) 10K type strain sequencing project: providing services to taxonomists for standard genome sequencing and annotation.</title>
        <authorList>
            <consortium name="The Broad Institute Genomics Platform"/>
            <consortium name="The Broad Institute Genome Sequencing Center for Infectious Disease"/>
            <person name="Wu L."/>
            <person name="Ma J."/>
        </authorList>
    </citation>
    <scope>NUCLEOTIDE SEQUENCE [LARGE SCALE GENOMIC DNA]</scope>
    <source>
        <strain evidence="4">JCM 30774</strain>
    </source>
</reference>
<dbReference type="InterPro" id="IPR050272">
    <property type="entry name" value="Isochorismatase-like_hydrls"/>
</dbReference>
<dbReference type="PANTHER" id="PTHR43540:SF15">
    <property type="entry name" value="BLR5631 PROTEIN"/>
    <property type="match status" value="1"/>
</dbReference>
<sequence length="166" mass="17788">MSKTALIVVDVQNEYFPHGNYPQHGVEEALQSVKQAIAHAHAHDWSVVLVQHFMPEGAPLFQAGTDNVAIHAEVLAAAPDAPVVQKYHADSFFETNLEEVLKEQGAESIVICGIMTQNCVAYTAISPDAASYDVKVLPAACCAPDPVVHGAALEAIRDRGVAFTEL</sequence>
<comment type="caution">
    <text evidence="3">The sequence shown here is derived from an EMBL/GenBank/DDBJ whole genome shotgun (WGS) entry which is preliminary data.</text>
</comment>
<dbReference type="RefSeq" id="WP_377370016.1">
    <property type="nucleotide sequence ID" value="NZ_JBHTMN010000019.1"/>
</dbReference>
<dbReference type="InterPro" id="IPR036380">
    <property type="entry name" value="Isochorismatase-like_sf"/>
</dbReference>
<accession>A0ABW4B6K0</accession>
<dbReference type="Proteomes" id="UP001597059">
    <property type="component" value="Unassembled WGS sequence"/>
</dbReference>
<evidence type="ECO:0000256" key="1">
    <source>
        <dbReference type="ARBA" id="ARBA00022801"/>
    </source>
</evidence>
<gene>
    <name evidence="3" type="ORF">ACFQ45_17370</name>
</gene>
<dbReference type="InterPro" id="IPR000868">
    <property type="entry name" value="Isochorismatase-like_dom"/>
</dbReference>
<dbReference type="SUPFAM" id="SSF52499">
    <property type="entry name" value="Isochorismatase-like hydrolases"/>
    <property type="match status" value="1"/>
</dbReference>
<protein>
    <submittedName>
        <fullName evidence="3">Isochorismatase family protein</fullName>
    </submittedName>
</protein>
<name>A0ABW4B6K0_9GAMM</name>
<evidence type="ECO:0000313" key="3">
    <source>
        <dbReference type="EMBL" id="MFD1385126.1"/>
    </source>
</evidence>
<dbReference type="Pfam" id="PF00857">
    <property type="entry name" value="Isochorismatase"/>
    <property type="match status" value="1"/>
</dbReference>
<dbReference type="Gene3D" id="3.40.50.850">
    <property type="entry name" value="Isochorismatase-like"/>
    <property type="match status" value="1"/>
</dbReference>
<proteinExistence type="predicted"/>
<dbReference type="PANTHER" id="PTHR43540">
    <property type="entry name" value="PEROXYUREIDOACRYLATE/UREIDOACRYLATE AMIDOHYDROLASE-RELATED"/>
    <property type="match status" value="1"/>
</dbReference>
<dbReference type="EMBL" id="JBHTMN010000019">
    <property type="protein sequence ID" value="MFD1385126.1"/>
    <property type="molecule type" value="Genomic_DNA"/>
</dbReference>
<feature type="domain" description="Isochorismatase-like" evidence="2">
    <location>
        <begin position="4"/>
        <end position="164"/>
    </location>
</feature>